<keyword evidence="3" id="KW-0808">Transferase</keyword>
<dbReference type="PANTHER" id="PTHR10900:SF77">
    <property type="entry name" value="FI19380P1"/>
    <property type="match status" value="1"/>
</dbReference>
<feature type="region of interest" description="Disordered" evidence="1">
    <location>
        <begin position="464"/>
        <end position="668"/>
    </location>
</feature>
<dbReference type="InterPro" id="IPR036378">
    <property type="entry name" value="FAS1_dom_sf"/>
</dbReference>
<keyword evidence="4" id="KW-1185">Reference proteome</keyword>
<feature type="region of interest" description="Disordered" evidence="1">
    <location>
        <begin position="395"/>
        <end position="434"/>
    </location>
</feature>
<dbReference type="Proteomes" id="UP001174909">
    <property type="component" value="Unassembled WGS sequence"/>
</dbReference>
<feature type="compositionally biased region" description="Pro residues" evidence="1">
    <location>
        <begin position="571"/>
        <end position="583"/>
    </location>
</feature>
<feature type="compositionally biased region" description="Acidic residues" evidence="1">
    <location>
        <begin position="751"/>
        <end position="784"/>
    </location>
</feature>
<feature type="domain" description="FAS1" evidence="2">
    <location>
        <begin position="1040"/>
        <end position="1203"/>
    </location>
</feature>
<feature type="non-terminal residue" evidence="3">
    <location>
        <position position="1"/>
    </location>
</feature>
<feature type="region of interest" description="Disordered" evidence="1">
    <location>
        <begin position="249"/>
        <end position="347"/>
    </location>
</feature>
<gene>
    <name evidence="3" type="ORF">GBAR_LOCUS11776</name>
</gene>
<feature type="compositionally biased region" description="Basic and acidic residues" evidence="1">
    <location>
        <begin position="152"/>
        <end position="174"/>
    </location>
</feature>
<feature type="domain" description="FAS1" evidence="2">
    <location>
        <begin position="1208"/>
        <end position="1346"/>
    </location>
</feature>
<reference evidence="3" key="1">
    <citation type="submission" date="2023-03" db="EMBL/GenBank/DDBJ databases">
        <authorList>
            <person name="Steffen K."/>
            <person name="Cardenas P."/>
        </authorList>
    </citation>
    <scope>NUCLEOTIDE SEQUENCE</scope>
</reference>
<evidence type="ECO:0000256" key="1">
    <source>
        <dbReference type="SAM" id="MobiDB-lite"/>
    </source>
</evidence>
<feature type="compositionally biased region" description="Basic and acidic residues" evidence="1">
    <location>
        <begin position="62"/>
        <end position="78"/>
    </location>
</feature>
<dbReference type="PROSITE" id="PS50213">
    <property type="entry name" value="FAS1"/>
    <property type="match status" value="2"/>
</dbReference>
<feature type="region of interest" description="Disordered" evidence="1">
    <location>
        <begin position="21"/>
        <end position="225"/>
    </location>
</feature>
<dbReference type="Gene3D" id="2.30.180.10">
    <property type="entry name" value="FAS1 domain"/>
    <property type="match status" value="2"/>
</dbReference>
<dbReference type="InterPro" id="IPR050904">
    <property type="entry name" value="Adhesion/Biosynth-related"/>
</dbReference>
<feature type="compositionally biased region" description="Low complexity" evidence="1">
    <location>
        <begin position="79"/>
        <end position="104"/>
    </location>
</feature>
<comment type="caution">
    <text evidence="3">The sequence shown here is derived from an EMBL/GenBank/DDBJ whole genome shotgun (WGS) entry which is preliminary data.</text>
</comment>
<dbReference type="SUPFAM" id="SSF82153">
    <property type="entry name" value="FAS1 domain"/>
    <property type="match status" value="2"/>
</dbReference>
<proteinExistence type="predicted"/>
<feature type="compositionally biased region" description="Basic and acidic residues" evidence="1">
    <location>
        <begin position="136"/>
        <end position="145"/>
    </location>
</feature>
<feature type="compositionally biased region" description="Basic and acidic residues" evidence="1">
    <location>
        <begin position="267"/>
        <end position="280"/>
    </location>
</feature>
<evidence type="ECO:0000259" key="2">
    <source>
        <dbReference type="PROSITE" id="PS50213"/>
    </source>
</evidence>
<feature type="compositionally biased region" description="Low complexity" evidence="1">
    <location>
        <begin position="209"/>
        <end position="225"/>
    </location>
</feature>
<dbReference type="GO" id="GO:0016301">
    <property type="term" value="F:kinase activity"/>
    <property type="evidence" value="ECO:0007669"/>
    <property type="project" value="UniProtKB-KW"/>
</dbReference>
<organism evidence="3 4">
    <name type="scientific">Geodia barretti</name>
    <name type="common">Barrett's horny sponge</name>
    <dbReference type="NCBI Taxonomy" id="519541"/>
    <lineage>
        <taxon>Eukaryota</taxon>
        <taxon>Metazoa</taxon>
        <taxon>Porifera</taxon>
        <taxon>Demospongiae</taxon>
        <taxon>Heteroscleromorpha</taxon>
        <taxon>Tetractinellida</taxon>
        <taxon>Astrophorina</taxon>
        <taxon>Geodiidae</taxon>
        <taxon>Geodia</taxon>
    </lineage>
</organism>
<evidence type="ECO:0000313" key="3">
    <source>
        <dbReference type="EMBL" id="CAI8019597.1"/>
    </source>
</evidence>
<accession>A0AA35RYP3</accession>
<sequence>VLLLGWCASYNLTLEPRRYNPASVYAPPAKKKSLDDKKKSVARPAQPSVPVKRPVSGALLAVRKEAEEKERQRREQLEQQHALQAALAQRQKAARQQQARQVAQNWQKDLSGGDLLPPSDTPAGGDGVKQAGFDPAGRDGVKDGGGEGVKQQADKDRRSGQEAAERARVLEEFHQRRRAAAANKMRGQAQWLPSSPSLSPPHPMSQVVAEQAGPGAAGRAPRARNAAEGEYLAKLQAIRRQNYLEKKRILGKASVARDVSPQPLSAPREDPTTGGRKREEEELEARRKKIAALKAQADQQAEHMRKMVEEKKRQRQLAAEQQLAHDDEGAPQMWAEPCGKEAGPRQKWVEPQEPLQLAQQPDVTATLGEETSSMIVFERPSAPVIKGVNEPAVPVKQGAEPRRQWGEGGGTPVISLLKNRELEAETGGGTSSVNSETCVVFTKWPDSKHPLAAAAAATYRVPAPYSDDVDAPSGNVTVPSGDAPVPSDDGASVSDDKMSQTQEKGVVTKEATPLTPEPVEHSGGVVKEEAMPIKQKSEEVTSSPVGGAQVEATPTPEQPRTAWGEPSGGPEIPPETAPSPAAPPQQSVRETLTVEDIEMSDPQEQGSGEQNLDPHHSPPPAHSTPEKKKSEEKEEEDETWAQPSSPASFHTPCSRPADSSSRLSLSLRDGDFDTSKHLLRTCSLPNLHSSQSMEESGNELEEEEEEEEKAGNEAEENVDYCEEDEEERVEEVTETVGGENELPLEATPTGDEVDGEGVECEGEERDGGGEEEEDFSESEEEDDDLHQLVKTLQNFVRESKTPPCSPARTAASDFEPVTPLHESWVDSDEDDEEGRDGPASSGSVFSQLERTRVELETKVGMDSLLQAYQLIQTLQDEGEADEEGEFPMAQLTAIVGAQNADICPAIIHLTLADSAYSLLATPTSEEAKDMERVEVEVEGPNVCLVTDTVRSNVVSYHYSQGCDWVFSHHYYQWIRQCNYVCQPSDVCLEETQVFNRSYEECCPGFRARRRTSTTSSYYSRSHYRYYSAINSRPEGCPIAEGNSLLECLRIQGLDEFISYIENSVYFTLLNETMNTHITLFAPTNEALATARVISGFPLPDTDAFNISQNVGNHIVPGNVTMASLRQHGSKIYVNIEGRNLHRTSVSITDSSYVSRPENSYQYNPAPGTSAFQTAIPFINGAEVVIEDACHTVNATLHIIDKVLVPAEGTIAEFLENTPLRFSMFKDALETVGILPFLNNPNVSRTVFAVENDAFTEALPPGLMTCIGNYMRPPFNNLMQFHIGQGAYYSSVLALENFFYTNLGKFIRVQVDEETGEILLGRCKVAIIEADVVSASNGVLHVIETFLFPDNFDFMMCSGFVPDPSPAECPPEEFPSPSPTMDFPPASSSFDSAIFPTPGSQFFFGR</sequence>
<keyword evidence="3" id="KW-0418">Kinase</keyword>
<dbReference type="GO" id="GO:0005615">
    <property type="term" value="C:extracellular space"/>
    <property type="evidence" value="ECO:0007669"/>
    <property type="project" value="TreeGrafter"/>
</dbReference>
<feature type="compositionally biased region" description="Basic and acidic residues" evidence="1">
    <location>
        <begin position="338"/>
        <end position="347"/>
    </location>
</feature>
<feature type="compositionally biased region" description="Acidic residues" evidence="1">
    <location>
        <begin position="696"/>
        <end position="733"/>
    </location>
</feature>
<dbReference type="SMART" id="SM00554">
    <property type="entry name" value="FAS1"/>
    <property type="match status" value="2"/>
</dbReference>
<feature type="compositionally biased region" description="Polar residues" evidence="1">
    <location>
        <begin position="683"/>
        <end position="693"/>
    </location>
</feature>
<protein>
    <submittedName>
        <fullName evidence="3">Serine/threonine-protein kinase Nek1</fullName>
    </submittedName>
</protein>
<feature type="region of interest" description="Disordered" evidence="1">
    <location>
        <begin position="681"/>
        <end position="848"/>
    </location>
</feature>
<name>A0AA35RYP3_GEOBA</name>
<dbReference type="InterPro" id="IPR000782">
    <property type="entry name" value="FAS1_domain"/>
</dbReference>
<feature type="compositionally biased region" description="Basic and acidic residues" evidence="1">
    <location>
        <begin position="526"/>
        <end position="539"/>
    </location>
</feature>
<feature type="compositionally biased region" description="Acidic residues" evidence="1">
    <location>
        <begin position="825"/>
        <end position="834"/>
    </location>
</feature>
<dbReference type="EMBL" id="CASHTH010001766">
    <property type="protein sequence ID" value="CAI8019597.1"/>
    <property type="molecule type" value="Genomic_DNA"/>
</dbReference>
<dbReference type="Pfam" id="PF02469">
    <property type="entry name" value="Fasciclin"/>
    <property type="match status" value="2"/>
</dbReference>
<feature type="compositionally biased region" description="Basic and acidic residues" evidence="1">
    <location>
        <begin position="300"/>
        <end position="312"/>
    </location>
</feature>
<evidence type="ECO:0000313" key="4">
    <source>
        <dbReference type="Proteomes" id="UP001174909"/>
    </source>
</evidence>
<dbReference type="PANTHER" id="PTHR10900">
    <property type="entry name" value="PERIOSTIN-RELATED"/>
    <property type="match status" value="1"/>
</dbReference>